<comment type="caution">
    <text evidence="1">The sequence shown here is derived from an EMBL/GenBank/DDBJ whole genome shotgun (WGS) entry which is preliminary data.</text>
</comment>
<reference evidence="1 2" key="1">
    <citation type="submission" date="2020-09" db="EMBL/GenBank/DDBJ databases">
        <title>De no assembly of potato wild relative species, Solanum commersonii.</title>
        <authorList>
            <person name="Cho K."/>
        </authorList>
    </citation>
    <scope>NUCLEOTIDE SEQUENCE [LARGE SCALE GENOMIC DNA]</scope>
    <source>
        <strain evidence="1">LZ3.2</strain>
        <tissue evidence="1">Leaf</tissue>
    </source>
</reference>
<sequence length="124" mass="14439">MESKIIGAPSCPDSRSPHGVGLWKSICKIKDEFFQITKLAAGNGIHIRFWKDRTDNTLNVLFKRNLQNWEIEEARRPGDKCQEPDKLWWGSDKDGKYSVNADYANSYAPNELLDNWPWKLIWND</sequence>
<dbReference type="AlphaFoldDB" id="A0A9J5YMU4"/>
<name>A0A9J5YMU4_SOLCO</name>
<evidence type="ECO:0000313" key="1">
    <source>
        <dbReference type="EMBL" id="KAG5600452.1"/>
    </source>
</evidence>
<gene>
    <name evidence="1" type="ORF">H5410_031822</name>
</gene>
<evidence type="ECO:0000313" key="2">
    <source>
        <dbReference type="Proteomes" id="UP000824120"/>
    </source>
</evidence>
<keyword evidence="2" id="KW-1185">Reference proteome</keyword>
<organism evidence="1 2">
    <name type="scientific">Solanum commersonii</name>
    <name type="common">Commerson's wild potato</name>
    <name type="synonym">Commerson's nightshade</name>
    <dbReference type="NCBI Taxonomy" id="4109"/>
    <lineage>
        <taxon>Eukaryota</taxon>
        <taxon>Viridiplantae</taxon>
        <taxon>Streptophyta</taxon>
        <taxon>Embryophyta</taxon>
        <taxon>Tracheophyta</taxon>
        <taxon>Spermatophyta</taxon>
        <taxon>Magnoliopsida</taxon>
        <taxon>eudicotyledons</taxon>
        <taxon>Gunneridae</taxon>
        <taxon>Pentapetalae</taxon>
        <taxon>asterids</taxon>
        <taxon>lamiids</taxon>
        <taxon>Solanales</taxon>
        <taxon>Solanaceae</taxon>
        <taxon>Solanoideae</taxon>
        <taxon>Solaneae</taxon>
        <taxon>Solanum</taxon>
    </lineage>
</organism>
<protein>
    <submittedName>
        <fullName evidence="1">Uncharacterized protein</fullName>
    </submittedName>
</protein>
<proteinExistence type="predicted"/>
<dbReference type="Proteomes" id="UP000824120">
    <property type="component" value="Chromosome 6"/>
</dbReference>
<accession>A0A9J5YMU4</accession>
<dbReference type="EMBL" id="JACXVP010000006">
    <property type="protein sequence ID" value="KAG5600452.1"/>
    <property type="molecule type" value="Genomic_DNA"/>
</dbReference>